<evidence type="ECO:0000313" key="8">
    <source>
        <dbReference type="EMBL" id="KPL54297.1"/>
    </source>
</evidence>
<reference evidence="8 9" key="2">
    <citation type="submission" date="2015-10" db="EMBL/GenBank/DDBJ databases">
        <title>Draft Genome Sequence of Prosthecomicrobium hirschii ATCC 27832.</title>
        <authorList>
            <person name="Daniel J."/>
            <person name="Givan S.A."/>
            <person name="Brun Y.V."/>
            <person name="Brown P.J."/>
        </authorList>
    </citation>
    <scope>NUCLEOTIDE SEQUENCE [LARGE SCALE GENOMIC DNA]</scope>
    <source>
        <strain evidence="8 9">16</strain>
    </source>
</reference>
<dbReference type="Proteomes" id="UP000048984">
    <property type="component" value="Unassembled WGS sequence"/>
</dbReference>
<evidence type="ECO:0000313" key="9">
    <source>
        <dbReference type="Proteomes" id="UP000048984"/>
    </source>
</evidence>
<dbReference type="CDD" id="cd07377">
    <property type="entry name" value="WHTH_GntR"/>
    <property type="match status" value="1"/>
</dbReference>
<sequence length="267" mass="29796">MVFEKITHNRTADAVAEQIELLILQGILRPGDRLPGERELSAQVDVSRPILREALKTLEDRHLLVSRHGEGTYVADVIGAVFSEPVVDLIRRYPEAVADYLEFRRAIEGWSASLAATRATAADREILTRVIEDMQAAHAAGIAEDEAALDLEFHTAVGEAAHNIVLLHTLRSCYRLLADGVFYHRSRLYGRDAARTQLMTQHLAIHAAILAGDPERARRAAEDHIDYVEATTREVERIDTRAHSAALRLELLDSRRLRANRPAARPA</sequence>
<evidence type="ECO:0000256" key="4">
    <source>
        <dbReference type="ARBA" id="ARBA00023163"/>
    </source>
</evidence>
<comment type="function">
    <text evidence="5">Transcriptional repressor for the pyruvate dehydrogenase complex genes aceEF and lpd.</text>
</comment>
<dbReference type="STRING" id="665126.ABB55_20480"/>
<dbReference type="PROSITE" id="PS50949">
    <property type="entry name" value="HTH_GNTR"/>
    <property type="match status" value="1"/>
</dbReference>
<evidence type="ECO:0000256" key="2">
    <source>
        <dbReference type="ARBA" id="ARBA00023015"/>
    </source>
</evidence>
<dbReference type="InterPro" id="IPR036390">
    <property type="entry name" value="WH_DNA-bd_sf"/>
</dbReference>
<dbReference type="EMBL" id="LJYW01000001">
    <property type="protein sequence ID" value="KPL54297.1"/>
    <property type="molecule type" value="Genomic_DNA"/>
</dbReference>
<proteinExistence type="predicted"/>
<keyword evidence="9" id="KW-1185">Reference proteome</keyword>
<dbReference type="SMART" id="SM00895">
    <property type="entry name" value="FCD"/>
    <property type="match status" value="1"/>
</dbReference>
<dbReference type="GO" id="GO:0003700">
    <property type="term" value="F:DNA-binding transcription factor activity"/>
    <property type="evidence" value="ECO:0007669"/>
    <property type="project" value="InterPro"/>
</dbReference>
<dbReference type="SUPFAM" id="SSF48008">
    <property type="entry name" value="GntR ligand-binding domain-like"/>
    <property type="match status" value="1"/>
</dbReference>
<dbReference type="PRINTS" id="PR00035">
    <property type="entry name" value="HTHGNTR"/>
</dbReference>
<evidence type="ECO:0000256" key="3">
    <source>
        <dbReference type="ARBA" id="ARBA00023125"/>
    </source>
</evidence>
<dbReference type="PANTHER" id="PTHR43537">
    <property type="entry name" value="TRANSCRIPTIONAL REGULATOR, GNTR FAMILY"/>
    <property type="match status" value="1"/>
</dbReference>
<dbReference type="Pfam" id="PF07729">
    <property type="entry name" value="FCD"/>
    <property type="match status" value="1"/>
</dbReference>
<comment type="caution">
    <text evidence="8">The sequence shown here is derived from an EMBL/GenBank/DDBJ whole genome shotgun (WGS) entry which is preliminary data.</text>
</comment>
<dbReference type="GO" id="GO:0003677">
    <property type="term" value="F:DNA binding"/>
    <property type="evidence" value="ECO:0007669"/>
    <property type="project" value="UniProtKB-KW"/>
</dbReference>
<name>A0A0N8GFH0_9HYPH</name>
<dbReference type="Gene3D" id="1.20.120.530">
    <property type="entry name" value="GntR ligand-binding domain-like"/>
    <property type="match status" value="1"/>
</dbReference>
<dbReference type="InterPro" id="IPR000524">
    <property type="entry name" value="Tscrpt_reg_HTH_GntR"/>
</dbReference>
<accession>A0A0N8GFH0</accession>
<evidence type="ECO:0000256" key="5">
    <source>
        <dbReference type="ARBA" id="ARBA00037357"/>
    </source>
</evidence>
<dbReference type="Pfam" id="PF00392">
    <property type="entry name" value="GntR"/>
    <property type="match status" value="1"/>
</dbReference>
<dbReference type="RefSeq" id="WP_054360465.1">
    <property type="nucleotide sequence ID" value="NZ_JAPCYQ010000001.1"/>
</dbReference>
<keyword evidence="4" id="KW-0804">Transcription</keyword>
<dbReference type="SUPFAM" id="SSF46785">
    <property type="entry name" value="Winged helix' DNA-binding domain"/>
    <property type="match status" value="1"/>
</dbReference>
<keyword evidence="3" id="KW-0238">DNA-binding</keyword>
<dbReference type="Gene3D" id="1.10.10.10">
    <property type="entry name" value="Winged helix-like DNA-binding domain superfamily/Winged helix DNA-binding domain"/>
    <property type="match status" value="1"/>
</dbReference>
<evidence type="ECO:0000256" key="6">
    <source>
        <dbReference type="ARBA" id="ARBA00039592"/>
    </source>
</evidence>
<keyword evidence="2" id="KW-0805">Transcription regulation</keyword>
<keyword evidence="1" id="KW-0678">Repressor</keyword>
<dbReference type="InterPro" id="IPR008920">
    <property type="entry name" value="TF_FadR/GntR_C"/>
</dbReference>
<evidence type="ECO:0000259" key="7">
    <source>
        <dbReference type="PROSITE" id="PS50949"/>
    </source>
</evidence>
<dbReference type="InterPro" id="IPR036388">
    <property type="entry name" value="WH-like_DNA-bd_sf"/>
</dbReference>
<reference evidence="8 9" key="1">
    <citation type="submission" date="2015-09" db="EMBL/GenBank/DDBJ databases">
        <authorList>
            <consortium name="Swine Surveillance"/>
        </authorList>
    </citation>
    <scope>NUCLEOTIDE SEQUENCE [LARGE SCALE GENOMIC DNA]</scope>
    <source>
        <strain evidence="8 9">16</strain>
    </source>
</reference>
<feature type="domain" description="HTH gntR-type" evidence="7">
    <location>
        <begin position="9"/>
        <end position="77"/>
    </location>
</feature>
<organism evidence="8 9">
    <name type="scientific">Prosthecodimorpha hirschii</name>
    <dbReference type="NCBI Taxonomy" id="665126"/>
    <lineage>
        <taxon>Bacteria</taxon>
        <taxon>Pseudomonadati</taxon>
        <taxon>Pseudomonadota</taxon>
        <taxon>Alphaproteobacteria</taxon>
        <taxon>Hyphomicrobiales</taxon>
        <taxon>Ancalomicrobiaceae</taxon>
        <taxon>Prosthecodimorpha</taxon>
    </lineage>
</organism>
<protein>
    <recommendedName>
        <fullName evidence="6">Pyruvate dehydrogenase complex repressor</fullName>
    </recommendedName>
</protein>
<dbReference type="OrthoDB" id="9805385at2"/>
<dbReference type="AlphaFoldDB" id="A0A0N8GFH0"/>
<dbReference type="SMART" id="SM00345">
    <property type="entry name" value="HTH_GNTR"/>
    <property type="match status" value="1"/>
</dbReference>
<dbReference type="InterPro" id="IPR011711">
    <property type="entry name" value="GntR_C"/>
</dbReference>
<gene>
    <name evidence="8" type="ORF">ABB55_20480</name>
</gene>
<dbReference type="PANTHER" id="PTHR43537:SF34">
    <property type="entry name" value="PYRUVATE DEHYDROGENASE COMPLEX REPRESSOR"/>
    <property type="match status" value="1"/>
</dbReference>
<evidence type="ECO:0000256" key="1">
    <source>
        <dbReference type="ARBA" id="ARBA00022491"/>
    </source>
</evidence>